<evidence type="ECO:0000256" key="5">
    <source>
        <dbReference type="ARBA" id="ARBA00022737"/>
    </source>
</evidence>
<gene>
    <name evidence="12" type="ORF">UXM345_LOCUS22691</name>
</gene>
<dbReference type="GO" id="GO:0006508">
    <property type="term" value="P:proteolysis"/>
    <property type="evidence" value="ECO:0007669"/>
    <property type="project" value="UniProtKB-KW"/>
</dbReference>
<dbReference type="PANTHER" id="PTHR43066">
    <property type="entry name" value="RHOMBOID-RELATED PROTEIN"/>
    <property type="match status" value="1"/>
</dbReference>
<dbReference type="Gene3D" id="2.40.10.500">
    <property type="match status" value="1"/>
</dbReference>
<dbReference type="Gene3D" id="2.120.10.30">
    <property type="entry name" value="TolB, C-terminal domain"/>
    <property type="match status" value="2"/>
</dbReference>
<sequence>MFSSRSRQTNYHQTNRSYYGIILLLAELGRSSHLPPITLVIIILNVLIYFDIFPLFGLSSDLQSVCVSTHTVLDQGDYMRILLAPFFHGDDMHLYYNMASFLYKGQQLETLFGSQYFALLLAILTLLSSLMLVLLGQLASSLLDNPEYLFTCAVGFSAVIFALKVITTHYTPAYGSNTFLGFIPISAKYIVWVELVVIQLITPNVSFLGHLAGILVGLLPSYGNSITGDKECYRVTVVNGTQLCASAAKCDSFDTCDEHQSCSSRRSVCAIDSCCKEPICIPYLFTKRCRINHWTPESRTPLRAAIIHPHTRWIPKGVTVARGYGRGGANNQLWGSHGLYVDENKNVYIADFANNRIIEWKHGSKIGQVVAGGWSKRVSRWPRRYGQTGETIVANIACAGLTMDVNGYIYATDTENHQVLRYKIGESVGTVVAGGNGKGSRLDQLDSPRFLFVDRDYSVYVGDRGNQRVMKWPKSAKSGILVAGGQGLGSDLKQLAWANGIVVDQSGTLYVAEEGNHRVTRWAKGATEGIVIAGGIGIGEQANQLNMPCGLSFDKEGNIYVVDYGNYRVQRFDID</sequence>
<keyword evidence="5" id="KW-0677">Repeat</keyword>
<dbReference type="Pfam" id="PF01694">
    <property type="entry name" value="Rhomboid"/>
    <property type="match status" value="1"/>
</dbReference>
<dbReference type="Gene3D" id="1.20.1540.10">
    <property type="entry name" value="Rhomboid-like"/>
    <property type="match status" value="1"/>
</dbReference>
<evidence type="ECO:0000256" key="3">
    <source>
        <dbReference type="ARBA" id="ARBA00022670"/>
    </source>
</evidence>
<dbReference type="Proteomes" id="UP000663842">
    <property type="component" value="Unassembled WGS sequence"/>
</dbReference>
<comment type="caution">
    <text evidence="12">The sequence shown here is derived from an EMBL/GenBank/DDBJ whole genome shotgun (WGS) entry which is preliminary data.</text>
</comment>
<evidence type="ECO:0000256" key="8">
    <source>
        <dbReference type="ARBA" id="ARBA00023136"/>
    </source>
</evidence>
<keyword evidence="3" id="KW-0645">Protease</keyword>
<dbReference type="FunFam" id="1.20.1540.10:FF:000008">
    <property type="entry name" value="RHOMBOID-like protein 13"/>
    <property type="match status" value="1"/>
</dbReference>
<keyword evidence="7 10" id="KW-1133">Transmembrane helix</keyword>
<proteinExistence type="inferred from homology"/>
<dbReference type="AlphaFoldDB" id="A0A819VFK1"/>
<dbReference type="InterPro" id="IPR022764">
    <property type="entry name" value="Peptidase_S54_rhomboid_dom"/>
</dbReference>
<dbReference type="PANTHER" id="PTHR43066:SF1">
    <property type="entry name" value="RHOMBOID PROTEIN 2"/>
    <property type="match status" value="1"/>
</dbReference>
<keyword evidence="8 10" id="KW-0472">Membrane</keyword>
<dbReference type="PROSITE" id="PS51125">
    <property type="entry name" value="NHL"/>
    <property type="match status" value="1"/>
</dbReference>
<dbReference type="Pfam" id="PF01436">
    <property type="entry name" value="NHL"/>
    <property type="match status" value="2"/>
</dbReference>
<evidence type="ECO:0000256" key="1">
    <source>
        <dbReference type="ARBA" id="ARBA00004141"/>
    </source>
</evidence>
<evidence type="ECO:0000256" key="2">
    <source>
        <dbReference type="ARBA" id="ARBA00009045"/>
    </source>
</evidence>
<evidence type="ECO:0000313" key="12">
    <source>
        <dbReference type="EMBL" id="CAF4108713.1"/>
    </source>
</evidence>
<evidence type="ECO:0000259" key="11">
    <source>
        <dbReference type="Pfam" id="PF01694"/>
    </source>
</evidence>
<evidence type="ECO:0000256" key="4">
    <source>
        <dbReference type="ARBA" id="ARBA00022692"/>
    </source>
</evidence>
<dbReference type="SUPFAM" id="SSF144091">
    <property type="entry name" value="Rhomboid-like"/>
    <property type="match status" value="1"/>
</dbReference>
<evidence type="ECO:0000313" key="13">
    <source>
        <dbReference type="Proteomes" id="UP000663842"/>
    </source>
</evidence>
<protein>
    <recommendedName>
        <fullName evidence="11">Peptidase S54 rhomboid domain-containing protein</fullName>
    </recommendedName>
</protein>
<comment type="subcellular location">
    <subcellularLocation>
        <location evidence="1">Membrane</location>
        <topology evidence="1">Multi-pass membrane protein</topology>
    </subcellularLocation>
</comment>
<feature type="transmembrane region" description="Helical" evidence="10">
    <location>
        <begin position="179"/>
        <end position="201"/>
    </location>
</feature>
<dbReference type="EMBL" id="CAJOBF010003782">
    <property type="protein sequence ID" value="CAF4108713.1"/>
    <property type="molecule type" value="Genomic_DNA"/>
</dbReference>
<dbReference type="SUPFAM" id="SSF101898">
    <property type="entry name" value="NHL repeat"/>
    <property type="match status" value="1"/>
</dbReference>
<evidence type="ECO:0000256" key="6">
    <source>
        <dbReference type="ARBA" id="ARBA00022801"/>
    </source>
</evidence>
<dbReference type="GO" id="GO:0016020">
    <property type="term" value="C:membrane"/>
    <property type="evidence" value="ECO:0007669"/>
    <property type="project" value="UniProtKB-SubCell"/>
</dbReference>
<evidence type="ECO:0000256" key="7">
    <source>
        <dbReference type="ARBA" id="ARBA00022989"/>
    </source>
</evidence>
<comment type="similarity">
    <text evidence="2">Belongs to the peptidase S54 family.</text>
</comment>
<reference evidence="12" key="1">
    <citation type="submission" date="2021-02" db="EMBL/GenBank/DDBJ databases">
        <authorList>
            <person name="Nowell W R."/>
        </authorList>
    </citation>
    <scope>NUCLEOTIDE SEQUENCE</scope>
</reference>
<evidence type="ECO:0000256" key="10">
    <source>
        <dbReference type="SAM" id="Phobius"/>
    </source>
</evidence>
<dbReference type="GO" id="GO:0004252">
    <property type="term" value="F:serine-type endopeptidase activity"/>
    <property type="evidence" value="ECO:0007669"/>
    <property type="project" value="InterPro"/>
</dbReference>
<dbReference type="CDD" id="cd05819">
    <property type="entry name" value="NHL"/>
    <property type="match status" value="1"/>
</dbReference>
<name>A0A819VFK1_9BILA</name>
<feature type="repeat" description="NHL" evidence="9">
    <location>
        <begin position="538"/>
        <end position="575"/>
    </location>
</feature>
<dbReference type="InterPro" id="IPR001258">
    <property type="entry name" value="NHL_repeat"/>
</dbReference>
<keyword evidence="6" id="KW-0378">Hydrolase</keyword>
<feature type="transmembrane region" description="Helical" evidence="10">
    <location>
        <begin position="148"/>
        <end position="167"/>
    </location>
</feature>
<organism evidence="12 13">
    <name type="scientific">Rotaria magnacalcarata</name>
    <dbReference type="NCBI Taxonomy" id="392030"/>
    <lineage>
        <taxon>Eukaryota</taxon>
        <taxon>Metazoa</taxon>
        <taxon>Spiralia</taxon>
        <taxon>Gnathifera</taxon>
        <taxon>Rotifera</taxon>
        <taxon>Eurotatoria</taxon>
        <taxon>Bdelloidea</taxon>
        <taxon>Philodinida</taxon>
        <taxon>Philodinidae</taxon>
        <taxon>Rotaria</taxon>
    </lineage>
</organism>
<feature type="transmembrane region" description="Helical" evidence="10">
    <location>
        <begin position="37"/>
        <end position="58"/>
    </location>
</feature>
<feature type="transmembrane region" description="Helical" evidence="10">
    <location>
        <begin position="116"/>
        <end position="136"/>
    </location>
</feature>
<keyword evidence="4 10" id="KW-0812">Transmembrane</keyword>
<feature type="domain" description="Peptidase S54 rhomboid" evidence="11">
    <location>
        <begin position="76"/>
        <end position="221"/>
    </location>
</feature>
<accession>A0A819VFK1</accession>
<dbReference type="InterPro" id="IPR011042">
    <property type="entry name" value="6-blade_b-propeller_TolB-like"/>
</dbReference>
<evidence type="ECO:0000256" key="9">
    <source>
        <dbReference type="PROSITE-ProRule" id="PRU00504"/>
    </source>
</evidence>
<dbReference type="InterPro" id="IPR035952">
    <property type="entry name" value="Rhomboid-like_sf"/>
</dbReference>